<dbReference type="EMBL" id="AVOT02067870">
    <property type="protein sequence ID" value="MBW0559282.1"/>
    <property type="molecule type" value="Genomic_DNA"/>
</dbReference>
<gene>
    <name evidence="1" type="ORF">O181_098997</name>
</gene>
<dbReference type="Proteomes" id="UP000765509">
    <property type="component" value="Unassembled WGS sequence"/>
</dbReference>
<sequence length="152" mass="17159">MIWSLTLFQNHLSIPTGIPKFLQELYLLVKRIVQTAKNQKKRVANIVFEAIVLSMDYQKHSVTLNPPNSTSGNFLSIEVSAMQYLGSFTSIKKAPVVPLLNESQEGTSCAPTRISTPTLTDLFDNILQLIIYFNWVQARTKVDSKTTQNIEK</sequence>
<name>A0A9Q3PG38_9BASI</name>
<proteinExistence type="predicted"/>
<dbReference type="AlphaFoldDB" id="A0A9Q3PG38"/>
<comment type="caution">
    <text evidence="1">The sequence shown here is derived from an EMBL/GenBank/DDBJ whole genome shotgun (WGS) entry which is preliminary data.</text>
</comment>
<protein>
    <submittedName>
        <fullName evidence="1">Uncharacterized protein</fullName>
    </submittedName>
</protein>
<organism evidence="1 2">
    <name type="scientific">Austropuccinia psidii MF-1</name>
    <dbReference type="NCBI Taxonomy" id="1389203"/>
    <lineage>
        <taxon>Eukaryota</taxon>
        <taxon>Fungi</taxon>
        <taxon>Dikarya</taxon>
        <taxon>Basidiomycota</taxon>
        <taxon>Pucciniomycotina</taxon>
        <taxon>Pucciniomycetes</taxon>
        <taxon>Pucciniales</taxon>
        <taxon>Sphaerophragmiaceae</taxon>
        <taxon>Austropuccinia</taxon>
    </lineage>
</organism>
<evidence type="ECO:0000313" key="2">
    <source>
        <dbReference type="Proteomes" id="UP000765509"/>
    </source>
</evidence>
<reference evidence="1" key="1">
    <citation type="submission" date="2021-03" db="EMBL/GenBank/DDBJ databases">
        <title>Draft genome sequence of rust myrtle Austropuccinia psidii MF-1, a brazilian biotype.</title>
        <authorList>
            <person name="Quecine M.C."/>
            <person name="Pachon D.M.R."/>
            <person name="Bonatelli M.L."/>
            <person name="Correr F.H."/>
            <person name="Franceschini L.M."/>
            <person name="Leite T.F."/>
            <person name="Margarido G.R.A."/>
            <person name="Almeida C.A."/>
            <person name="Ferrarezi J.A."/>
            <person name="Labate C.A."/>
        </authorList>
    </citation>
    <scope>NUCLEOTIDE SEQUENCE</scope>
    <source>
        <strain evidence="1">MF-1</strain>
    </source>
</reference>
<evidence type="ECO:0000313" key="1">
    <source>
        <dbReference type="EMBL" id="MBW0559282.1"/>
    </source>
</evidence>
<keyword evidence="2" id="KW-1185">Reference proteome</keyword>
<accession>A0A9Q3PG38</accession>